<dbReference type="SUPFAM" id="SSF101898">
    <property type="entry name" value="NHL repeat"/>
    <property type="match status" value="1"/>
</dbReference>
<keyword evidence="5" id="KW-0811">Translocation</keyword>
<dbReference type="GO" id="GO:0000055">
    <property type="term" value="P:ribosomal large subunit export from nucleus"/>
    <property type="evidence" value="ECO:0007669"/>
    <property type="project" value="InterPro"/>
</dbReference>
<organism evidence="10">
    <name type="scientific">Noccaea caerulescens</name>
    <name type="common">Alpine penny-cress</name>
    <name type="synonym">Thlaspi caerulescens</name>
    <dbReference type="NCBI Taxonomy" id="107243"/>
    <lineage>
        <taxon>Eukaryota</taxon>
        <taxon>Viridiplantae</taxon>
        <taxon>Streptophyta</taxon>
        <taxon>Embryophyta</taxon>
        <taxon>Tracheophyta</taxon>
        <taxon>Spermatophyta</taxon>
        <taxon>Magnoliopsida</taxon>
        <taxon>eudicotyledons</taxon>
        <taxon>Gunneridae</taxon>
        <taxon>Pentapetalae</taxon>
        <taxon>rosids</taxon>
        <taxon>malvids</taxon>
        <taxon>Brassicales</taxon>
        <taxon>Brassicaceae</taxon>
        <taxon>Coluteocarpeae</taxon>
        <taxon>Noccaea</taxon>
    </lineage>
</organism>
<reference evidence="10" key="1">
    <citation type="submission" date="2016-07" db="EMBL/GenBank/DDBJ databases">
        <title>De novo transcriptome assembly of four accessions of the metal hyperaccumulator plant Noccaea caerulescens.</title>
        <authorList>
            <person name="Blande D."/>
            <person name="Halimaa P."/>
            <person name="Tervahauta A.I."/>
            <person name="Aarts M.G."/>
            <person name="Karenlampi S.O."/>
        </authorList>
    </citation>
    <scope>NUCLEOTIDE SEQUENCE</scope>
</reference>
<feature type="region of interest" description="Disordered" evidence="9">
    <location>
        <begin position="743"/>
        <end position="763"/>
    </location>
</feature>
<name>A0A1J3HLR4_NOCCA</name>
<feature type="coiled-coil region" evidence="8">
    <location>
        <begin position="653"/>
        <end position="701"/>
    </location>
</feature>
<evidence type="ECO:0000256" key="5">
    <source>
        <dbReference type="ARBA" id="ARBA00023010"/>
    </source>
</evidence>
<dbReference type="GO" id="GO:0005643">
    <property type="term" value="C:nuclear pore"/>
    <property type="evidence" value="ECO:0007669"/>
    <property type="project" value="UniProtKB-SubCell"/>
</dbReference>
<keyword evidence="4" id="KW-0653">Protein transport</keyword>
<keyword evidence="8" id="KW-0175">Coiled coil</keyword>
<evidence type="ECO:0000256" key="6">
    <source>
        <dbReference type="ARBA" id="ARBA00023132"/>
    </source>
</evidence>
<evidence type="ECO:0000256" key="2">
    <source>
        <dbReference type="ARBA" id="ARBA00022448"/>
    </source>
</evidence>
<dbReference type="AlphaFoldDB" id="A0A1J3HLR4"/>
<evidence type="ECO:0000256" key="4">
    <source>
        <dbReference type="ARBA" id="ARBA00022927"/>
    </source>
</evidence>
<dbReference type="EMBL" id="GEVL01008211">
    <property type="protein sequence ID" value="JAU69130.1"/>
    <property type="molecule type" value="Transcribed_RNA"/>
</dbReference>
<dbReference type="GO" id="GO:0017056">
    <property type="term" value="F:structural constituent of nuclear pore"/>
    <property type="evidence" value="ECO:0007669"/>
    <property type="project" value="InterPro"/>
</dbReference>
<evidence type="ECO:0000313" key="10">
    <source>
        <dbReference type="EMBL" id="JAU69130.1"/>
    </source>
</evidence>
<gene>
    <name evidence="10" type="ORF">LE_TR1878_c1_g1_i1_g.4933</name>
</gene>
<keyword evidence="6" id="KW-0906">Nuclear pore complex</keyword>
<dbReference type="Pfam" id="PF10168">
    <property type="entry name" value="Nup88"/>
    <property type="match status" value="2"/>
</dbReference>
<keyword evidence="7" id="KW-0539">Nucleus</keyword>
<proteinExistence type="predicted"/>
<protein>
    <submittedName>
        <fullName evidence="10">Nuclear pore complex protein NUP88</fullName>
    </submittedName>
</protein>
<accession>A0A1J3HLR4</accession>
<evidence type="ECO:0000256" key="7">
    <source>
        <dbReference type="ARBA" id="ARBA00023242"/>
    </source>
</evidence>
<evidence type="ECO:0000256" key="9">
    <source>
        <dbReference type="SAM" id="MobiDB-lite"/>
    </source>
</evidence>
<feature type="compositionally biased region" description="Basic and acidic residues" evidence="9">
    <location>
        <begin position="1"/>
        <end position="16"/>
    </location>
</feature>
<dbReference type="InterPro" id="IPR037700">
    <property type="entry name" value="NUP88/NUP82"/>
</dbReference>
<comment type="subcellular location">
    <subcellularLocation>
        <location evidence="1">Nucleus</location>
        <location evidence="1">Nuclear pore complex</location>
    </subcellularLocation>
</comment>
<dbReference type="PANTHER" id="PTHR13257">
    <property type="entry name" value="NUCLEOPORIN NUP84-RELATED"/>
    <property type="match status" value="1"/>
</dbReference>
<keyword evidence="2" id="KW-0813">Transport</keyword>
<sequence>MRFNFEEPKDTLESRRSPTPKEAVQWVPLQSHPVFSSIPSSQDEPAVSQRFPRNFMAWDGDSRLYYWDSKRYLLHRLSLRLGEPVPTSVLAAVPSKVMQPDLQLTFSVNKISVNKSGSAVLLAGSDGICVMYLFGRASAIEDNVICRVVSIGSEIYSSGDSSVQLLQASWHPDSDTHLGILSSDAVFRLFDLSSDAELPEQEYYLQPVEPGRSRTASSIYPADFSFGGDHLWDRFTVFILFTDGSIYILCPVVPFGSIYKWESVMEIYNDANMFGVKSPNSLAVSNSSLAIDWLEAVFPDLTEQGTRGDNIVVVKAHPYALLDASLALQGPLYKASSGEGDEDLAVREAECKGRAVSLLYNLVSKDSILVTAWSGGQLQVDALVDEIQPVWISGSSSRLRMSSHRKIEGVAMICESNLGELPVATSNLPLDHTVWLGHPPPLLRLAMVDLALPTKREGGSLVTLFADSLLPERIYSLHDGGIDSTVLHSLPFTSQATGRDEALKTPSVHTVLSTCQEDSAASSLLGFVPLSDSFGYSWIIAVLSSGECIVAEMKTWDLLLPIHVSTDKTESSSPIEKKEQDPSCIISKELLAGPKVRIAPHALPNQRSTPANSVEGRSVLHHYVKLFHENYVEYAHKVYFELQHHAPNLKRIIDDQHQRLSEANEKMSKVEKNQSLLEKRIHKAIQRHDSLEERLQRLRSLPGTHKKPLTRAERDFKTELDQFAGVEVDALQSSIETLRARVKKSAQKSSPKGTVVAGTQKKQYSKKSYIQDTEMSHLQSTLAKLSLMNSDNSKKVKIVESALKSQESSLM</sequence>
<dbReference type="GO" id="GO:0006406">
    <property type="term" value="P:mRNA export from nucleus"/>
    <property type="evidence" value="ECO:0007669"/>
    <property type="project" value="TreeGrafter"/>
</dbReference>
<feature type="region of interest" description="Disordered" evidence="9">
    <location>
        <begin position="1"/>
        <end position="23"/>
    </location>
</feature>
<evidence type="ECO:0000256" key="1">
    <source>
        <dbReference type="ARBA" id="ARBA00004567"/>
    </source>
</evidence>
<dbReference type="GO" id="GO:0000056">
    <property type="term" value="P:ribosomal small subunit export from nucleus"/>
    <property type="evidence" value="ECO:0007669"/>
    <property type="project" value="InterPro"/>
</dbReference>
<evidence type="ECO:0000256" key="3">
    <source>
        <dbReference type="ARBA" id="ARBA00022816"/>
    </source>
</evidence>
<dbReference type="GO" id="GO:0006606">
    <property type="term" value="P:protein import into nucleus"/>
    <property type="evidence" value="ECO:0007669"/>
    <property type="project" value="TreeGrafter"/>
</dbReference>
<dbReference type="PANTHER" id="PTHR13257:SF0">
    <property type="entry name" value="NUCLEAR PORE COMPLEX PROTEIN NUP88"/>
    <property type="match status" value="1"/>
</dbReference>
<evidence type="ECO:0000256" key="8">
    <source>
        <dbReference type="SAM" id="Coils"/>
    </source>
</evidence>
<dbReference type="InterPro" id="IPR019321">
    <property type="entry name" value="Nucleoporin_Nup88"/>
</dbReference>
<keyword evidence="3" id="KW-0509">mRNA transport</keyword>